<reference evidence="5" key="2">
    <citation type="submission" date="2015-01" db="EMBL/GenBank/DDBJ databases">
        <title>Evolutionary Origins and Diversification of the Mycorrhizal Mutualists.</title>
        <authorList>
            <consortium name="DOE Joint Genome Institute"/>
            <consortium name="Mycorrhizal Genomics Consortium"/>
            <person name="Kohler A."/>
            <person name="Kuo A."/>
            <person name="Nagy L.G."/>
            <person name="Floudas D."/>
            <person name="Copeland A."/>
            <person name="Barry K.W."/>
            <person name="Cichocki N."/>
            <person name="Veneault-Fourrey C."/>
            <person name="LaButti K."/>
            <person name="Lindquist E.A."/>
            <person name="Lipzen A."/>
            <person name="Lundell T."/>
            <person name="Morin E."/>
            <person name="Murat C."/>
            <person name="Riley R."/>
            <person name="Ohm R."/>
            <person name="Sun H."/>
            <person name="Tunlid A."/>
            <person name="Henrissat B."/>
            <person name="Grigoriev I.V."/>
            <person name="Hibbett D.S."/>
            <person name="Martin F."/>
        </authorList>
    </citation>
    <scope>NUCLEOTIDE SEQUENCE [LARGE SCALE GENOMIC DNA]</scope>
    <source>
        <strain evidence="5">Zn</strain>
    </source>
</reference>
<evidence type="ECO:0000256" key="1">
    <source>
        <dbReference type="ARBA" id="ARBA00022801"/>
    </source>
</evidence>
<feature type="domain" description="AB hydrolase-1" evidence="3">
    <location>
        <begin position="30"/>
        <end position="309"/>
    </location>
</feature>
<accession>A0A0C3DCC1</accession>
<evidence type="ECO:0000313" key="5">
    <source>
        <dbReference type="Proteomes" id="UP000054321"/>
    </source>
</evidence>
<dbReference type="Gene3D" id="3.40.50.1820">
    <property type="entry name" value="alpha/beta hydrolase"/>
    <property type="match status" value="1"/>
</dbReference>
<evidence type="ECO:0000259" key="3">
    <source>
        <dbReference type="Pfam" id="PF00561"/>
    </source>
</evidence>
<proteinExistence type="inferred from homology"/>
<dbReference type="EMBL" id="KN832870">
    <property type="protein sequence ID" value="KIN08999.1"/>
    <property type="molecule type" value="Genomic_DNA"/>
</dbReference>
<dbReference type="InterPro" id="IPR000639">
    <property type="entry name" value="Epox_hydrolase-like"/>
</dbReference>
<dbReference type="GO" id="GO:0016787">
    <property type="term" value="F:hydrolase activity"/>
    <property type="evidence" value="ECO:0007669"/>
    <property type="project" value="UniProtKB-KW"/>
</dbReference>
<dbReference type="Proteomes" id="UP000054321">
    <property type="component" value="Unassembled WGS sequence"/>
</dbReference>
<sequence length="328" mass="37021">MDTLRKKTVQVSRGFTYTFYVSPALSGKQTIFLLHGWPDHAAMWEDLAVNYLVPAGYGIVAPDCLGYGGSSKPTKPEAYNPVGLTNDFIEILDEERVNEVIICGHDWGAGLAQRFHAFHPKRCSGLITLNVPVSPPPEGPVVLDQLAQMMIKSAGYFTSWYWYLFSDPITGPALLDQHIESLFTALHAEPAAWMETLCAQDGLKKWLEQDKKGTVQAYATDTMREDFIQRMSRDGFTAPLCYYRALVTGIFYEQSKHLPVERYIIRVPYLFVAGMLDVVCWPQGIKTAEELGLTPNLTVEEVDAGHWCMLAQPKKIGEIFLKWLRENY</sequence>
<dbReference type="PRINTS" id="PR00111">
    <property type="entry name" value="ABHYDROLASE"/>
</dbReference>
<comment type="similarity">
    <text evidence="2">Belongs to the AB hydrolase superfamily. Epoxide hydrolase family.</text>
</comment>
<dbReference type="AlphaFoldDB" id="A0A0C3DCC1"/>
<evidence type="ECO:0000256" key="2">
    <source>
        <dbReference type="ARBA" id="ARBA00038334"/>
    </source>
</evidence>
<keyword evidence="1" id="KW-0378">Hydrolase</keyword>
<gene>
    <name evidence="4" type="ORF">OIDMADRAFT_23731</name>
</gene>
<dbReference type="InterPro" id="IPR029058">
    <property type="entry name" value="AB_hydrolase_fold"/>
</dbReference>
<dbReference type="OrthoDB" id="408373at2759"/>
<dbReference type="Pfam" id="PF00561">
    <property type="entry name" value="Abhydrolase_1"/>
    <property type="match status" value="1"/>
</dbReference>
<organism evidence="4 5">
    <name type="scientific">Oidiodendron maius (strain Zn)</name>
    <dbReference type="NCBI Taxonomy" id="913774"/>
    <lineage>
        <taxon>Eukaryota</taxon>
        <taxon>Fungi</taxon>
        <taxon>Dikarya</taxon>
        <taxon>Ascomycota</taxon>
        <taxon>Pezizomycotina</taxon>
        <taxon>Leotiomycetes</taxon>
        <taxon>Leotiomycetes incertae sedis</taxon>
        <taxon>Myxotrichaceae</taxon>
        <taxon>Oidiodendron</taxon>
    </lineage>
</organism>
<dbReference type="STRING" id="913774.A0A0C3DCC1"/>
<protein>
    <recommendedName>
        <fullName evidence="3">AB hydrolase-1 domain-containing protein</fullName>
    </recommendedName>
</protein>
<dbReference type="InParanoid" id="A0A0C3DCC1"/>
<keyword evidence="5" id="KW-1185">Reference proteome</keyword>
<name>A0A0C3DCC1_OIDMZ</name>
<reference evidence="4 5" key="1">
    <citation type="submission" date="2014-04" db="EMBL/GenBank/DDBJ databases">
        <authorList>
            <consortium name="DOE Joint Genome Institute"/>
            <person name="Kuo A."/>
            <person name="Martino E."/>
            <person name="Perotto S."/>
            <person name="Kohler A."/>
            <person name="Nagy L.G."/>
            <person name="Floudas D."/>
            <person name="Copeland A."/>
            <person name="Barry K.W."/>
            <person name="Cichocki N."/>
            <person name="Veneault-Fourrey C."/>
            <person name="LaButti K."/>
            <person name="Lindquist E.A."/>
            <person name="Lipzen A."/>
            <person name="Lundell T."/>
            <person name="Morin E."/>
            <person name="Murat C."/>
            <person name="Sun H."/>
            <person name="Tunlid A."/>
            <person name="Henrissat B."/>
            <person name="Grigoriev I.V."/>
            <person name="Hibbett D.S."/>
            <person name="Martin F."/>
            <person name="Nordberg H.P."/>
            <person name="Cantor M.N."/>
            <person name="Hua S.X."/>
        </authorList>
    </citation>
    <scope>NUCLEOTIDE SEQUENCE [LARGE SCALE GENOMIC DNA]</scope>
    <source>
        <strain evidence="4 5">Zn</strain>
    </source>
</reference>
<dbReference type="PANTHER" id="PTHR43329">
    <property type="entry name" value="EPOXIDE HYDROLASE"/>
    <property type="match status" value="1"/>
</dbReference>
<dbReference type="SUPFAM" id="SSF53474">
    <property type="entry name" value="alpha/beta-Hydrolases"/>
    <property type="match status" value="1"/>
</dbReference>
<dbReference type="PRINTS" id="PR00412">
    <property type="entry name" value="EPOXHYDRLASE"/>
</dbReference>
<dbReference type="HOGENOM" id="CLU_020336_7_0_1"/>
<evidence type="ECO:0000313" key="4">
    <source>
        <dbReference type="EMBL" id="KIN08999.1"/>
    </source>
</evidence>
<dbReference type="InterPro" id="IPR000073">
    <property type="entry name" value="AB_hydrolase_1"/>
</dbReference>